<feature type="non-terminal residue" evidence="1">
    <location>
        <position position="1"/>
    </location>
</feature>
<protein>
    <submittedName>
        <fullName evidence="1">Uncharacterized protein</fullName>
    </submittedName>
</protein>
<dbReference type="AlphaFoldDB" id="A0A0F8Y8N2"/>
<sequence length="63" mass="7681">MKYNITCCNCKKEINLEKREPYFIVQPTIFENNDWKRVTFAGFKQIIICIKCLIKKERWKKHG</sequence>
<proteinExistence type="predicted"/>
<accession>A0A0F8Y8N2</accession>
<organism evidence="1">
    <name type="scientific">marine sediment metagenome</name>
    <dbReference type="NCBI Taxonomy" id="412755"/>
    <lineage>
        <taxon>unclassified sequences</taxon>
        <taxon>metagenomes</taxon>
        <taxon>ecological metagenomes</taxon>
    </lineage>
</organism>
<dbReference type="EMBL" id="LAZR01054814">
    <property type="protein sequence ID" value="KKK77733.1"/>
    <property type="molecule type" value="Genomic_DNA"/>
</dbReference>
<comment type="caution">
    <text evidence="1">The sequence shown here is derived from an EMBL/GenBank/DDBJ whole genome shotgun (WGS) entry which is preliminary data.</text>
</comment>
<name>A0A0F8Y8N2_9ZZZZ</name>
<evidence type="ECO:0000313" key="1">
    <source>
        <dbReference type="EMBL" id="KKK77733.1"/>
    </source>
</evidence>
<gene>
    <name evidence="1" type="ORF">LCGC14_2850590</name>
</gene>
<reference evidence="1" key="1">
    <citation type="journal article" date="2015" name="Nature">
        <title>Complex archaea that bridge the gap between prokaryotes and eukaryotes.</title>
        <authorList>
            <person name="Spang A."/>
            <person name="Saw J.H."/>
            <person name="Jorgensen S.L."/>
            <person name="Zaremba-Niedzwiedzka K."/>
            <person name="Martijn J."/>
            <person name="Lind A.E."/>
            <person name="van Eijk R."/>
            <person name="Schleper C."/>
            <person name="Guy L."/>
            <person name="Ettema T.J."/>
        </authorList>
    </citation>
    <scope>NUCLEOTIDE SEQUENCE</scope>
</reference>